<dbReference type="OrthoDB" id="1668230at2759"/>
<dbReference type="InterPro" id="IPR013783">
    <property type="entry name" value="Ig-like_fold"/>
</dbReference>
<dbReference type="KEGG" id="spu:115926519"/>
<evidence type="ECO:0000313" key="1">
    <source>
        <dbReference type="EnsemblMetazoa" id="XP_030847165"/>
    </source>
</evidence>
<protein>
    <submittedName>
        <fullName evidence="1">Uncharacterized protein</fullName>
    </submittedName>
</protein>
<reference evidence="1" key="2">
    <citation type="submission" date="2021-01" db="UniProtKB">
        <authorList>
            <consortium name="EnsemblMetazoa"/>
        </authorList>
    </citation>
    <scope>IDENTIFICATION</scope>
</reference>
<dbReference type="CDD" id="cd00037">
    <property type="entry name" value="CLECT"/>
    <property type="match status" value="1"/>
</dbReference>
<dbReference type="Gene3D" id="2.60.40.10">
    <property type="entry name" value="Immunoglobulins"/>
    <property type="match status" value="1"/>
</dbReference>
<dbReference type="GeneID" id="115926519"/>
<organism evidence="1 2">
    <name type="scientific">Strongylocentrotus purpuratus</name>
    <name type="common">Purple sea urchin</name>
    <dbReference type="NCBI Taxonomy" id="7668"/>
    <lineage>
        <taxon>Eukaryota</taxon>
        <taxon>Metazoa</taxon>
        <taxon>Echinodermata</taxon>
        <taxon>Eleutherozoa</taxon>
        <taxon>Echinozoa</taxon>
        <taxon>Echinoidea</taxon>
        <taxon>Euechinoidea</taxon>
        <taxon>Echinacea</taxon>
        <taxon>Camarodonta</taxon>
        <taxon>Echinidea</taxon>
        <taxon>Strongylocentrotidae</taxon>
        <taxon>Strongylocentrotus</taxon>
    </lineage>
</organism>
<reference evidence="2" key="1">
    <citation type="submission" date="2015-02" db="EMBL/GenBank/DDBJ databases">
        <title>Genome sequencing for Strongylocentrotus purpuratus.</title>
        <authorList>
            <person name="Murali S."/>
            <person name="Liu Y."/>
            <person name="Vee V."/>
            <person name="English A."/>
            <person name="Wang M."/>
            <person name="Skinner E."/>
            <person name="Han Y."/>
            <person name="Muzny D.M."/>
            <person name="Worley K.C."/>
            <person name="Gibbs R.A."/>
        </authorList>
    </citation>
    <scope>NUCLEOTIDE SEQUENCE</scope>
</reference>
<dbReference type="EnsemblMetazoa" id="XM_030991305">
    <property type="protein sequence ID" value="XP_030847165"/>
    <property type="gene ID" value="LOC115926519"/>
</dbReference>
<keyword evidence="2" id="KW-1185">Reference proteome</keyword>
<dbReference type="InterPro" id="IPR016187">
    <property type="entry name" value="CTDL_fold"/>
</dbReference>
<accession>A0A7M7P819</accession>
<dbReference type="RefSeq" id="XP_030847165.1">
    <property type="nucleotide sequence ID" value="XM_030991305.1"/>
</dbReference>
<dbReference type="InParanoid" id="A0A7M7P819"/>
<dbReference type="Proteomes" id="UP000007110">
    <property type="component" value="Unassembled WGS sequence"/>
</dbReference>
<name>A0A7M7P819_STRPU</name>
<sequence length="255" mass="27937">MCIFPAWSNGDATLFESERCVHQQVNNGWRKLPCTSYLRFACEKAPSPRPILPIRIIAATPSPYGGGLLDASFICLLGSENEDILTFSTRRLVRLTEAITFDSYTAPGDSDTVSPVLLRQTLPATIEGLGFFECSSLTASRVTSVPLAILLSTRELQPIDGRFTKTVHVGDDITLSVMSTTGMVGEDGIRWRKFTDIDWADSLIGMSSGSLSHTIQSASVSDAGVYVTYEDGTLEQHLFSFIRLIVKGTLFHFTL</sequence>
<proteinExistence type="predicted"/>
<evidence type="ECO:0000313" key="2">
    <source>
        <dbReference type="Proteomes" id="UP000007110"/>
    </source>
</evidence>
<dbReference type="SUPFAM" id="SSF56436">
    <property type="entry name" value="C-type lectin-like"/>
    <property type="match status" value="1"/>
</dbReference>
<dbReference type="AlphaFoldDB" id="A0A7M7P819"/>